<accession>A0A7J7HQ98</accession>
<name>A0A7J7HQ98_CAMSI</name>
<feature type="region of interest" description="Disordered" evidence="1">
    <location>
        <begin position="122"/>
        <end position="145"/>
    </location>
</feature>
<proteinExistence type="predicted"/>
<evidence type="ECO:0000313" key="3">
    <source>
        <dbReference type="Proteomes" id="UP000593564"/>
    </source>
</evidence>
<evidence type="ECO:0000256" key="1">
    <source>
        <dbReference type="SAM" id="MobiDB-lite"/>
    </source>
</evidence>
<dbReference type="AlphaFoldDB" id="A0A7J7HQ98"/>
<gene>
    <name evidence="2" type="ORF">HYC85_007685</name>
</gene>
<dbReference type="Proteomes" id="UP000593564">
    <property type="component" value="Unassembled WGS sequence"/>
</dbReference>
<organism evidence="2 3">
    <name type="scientific">Camellia sinensis</name>
    <name type="common">Tea plant</name>
    <name type="synonym">Thea sinensis</name>
    <dbReference type="NCBI Taxonomy" id="4442"/>
    <lineage>
        <taxon>Eukaryota</taxon>
        <taxon>Viridiplantae</taxon>
        <taxon>Streptophyta</taxon>
        <taxon>Embryophyta</taxon>
        <taxon>Tracheophyta</taxon>
        <taxon>Spermatophyta</taxon>
        <taxon>Magnoliopsida</taxon>
        <taxon>eudicotyledons</taxon>
        <taxon>Gunneridae</taxon>
        <taxon>Pentapetalae</taxon>
        <taxon>asterids</taxon>
        <taxon>Ericales</taxon>
        <taxon>Theaceae</taxon>
        <taxon>Camellia</taxon>
    </lineage>
</organism>
<reference evidence="2 3" key="2">
    <citation type="submission" date="2020-07" db="EMBL/GenBank/DDBJ databases">
        <title>Genome assembly of wild tea tree DASZ reveals pedigree and selection history of tea varieties.</title>
        <authorList>
            <person name="Zhang W."/>
        </authorList>
    </citation>
    <scope>NUCLEOTIDE SEQUENCE [LARGE SCALE GENOMIC DNA]</scope>
    <source>
        <strain evidence="3">cv. G240</strain>
        <tissue evidence="2">Leaf</tissue>
    </source>
</reference>
<evidence type="ECO:0000313" key="2">
    <source>
        <dbReference type="EMBL" id="KAF5954829.1"/>
    </source>
</evidence>
<dbReference type="EMBL" id="JACBKZ010000003">
    <property type="protein sequence ID" value="KAF5954829.1"/>
    <property type="molecule type" value="Genomic_DNA"/>
</dbReference>
<sequence>MYPSLQKHDIRFSPIVSGKIQVIEVAPTHCVVEISKSVGDLEPYKEFCQSLSSMLTEEESGVPSKTQAPKEVIISNKNIRQSKCLRSSENSFARASKGRHTTSNAKLHFALGALHLNPAVALPRTRQEALPPGPPRADRAARSPS</sequence>
<comment type="caution">
    <text evidence="2">The sequence shown here is derived from an EMBL/GenBank/DDBJ whole genome shotgun (WGS) entry which is preliminary data.</text>
</comment>
<dbReference type="Gene3D" id="3.30.310.80">
    <property type="entry name" value="Kinase associated domain 1, KA1"/>
    <property type="match status" value="1"/>
</dbReference>
<feature type="compositionally biased region" description="Basic and acidic residues" evidence="1">
    <location>
        <begin position="136"/>
        <end position="145"/>
    </location>
</feature>
<keyword evidence="3" id="KW-1185">Reference proteome</keyword>
<reference evidence="3" key="1">
    <citation type="journal article" date="2020" name="Nat. Commun.">
        <title>Genome assembly of wild tea tree DASZ reveals pedigree and selection history of tea varieties.</title>
        <authorList>
            <person name="Zhang W."/>
            <person name="Zhang Y."/>
            <person name="Qiu H."/>
            <person name="Guo Y."/>
            <person name="Wan H."/>
            <person name="Zhang X."/>
            <person name="Scossa F."/>
            <person name="Alseekh S."/>
            <person name="Zhang Q."/>
            <person name="Wang P."/>
            <person name="Xu L."/>
            <person name="Schmidt M.H."/>
            <person name="Jia X."/>
            <person name="Li D."/>
            <person name="Zhu A."/>
            <person name="Guo F."/>
            <person name="Chen W."/>
            <person name="Ni D."/>
            <person name="Usadel B."/>
            <person name="Fernie A.R."/>
            <person name="Wen W."/>
        </authorList>
    </citation>
    <scope>NUCLEOTIDE SEQUENCE [LARGE SCALE GENOMIC DNA]</scope>
    <source>
        <strain evidence="3">cv. G240</strain>
    </source>
</reference>
<protein>
    <submittedName>
        <fullName evidence="2">Uncharacterized protein</fullName>
    </submittedName>
</protein>